<sequence>MGVGSFGDNGELWFEIQLVAANGDMFSVEALFDTGFTAGWLAINTQDLEALEWLRIAAQISMTTARGEGQFNLYEGRVIIDATEFVIPVHVGDDVPDTLMGSAWLDIMQLLVNKPQGILTLETLQPN</sequence>
<name>A0ABR8D2D5_9NOST</name>
<dbReference type="RefSeq" id="WP_190471763.1">
    <property type="nucleotide sequence ID" value="NZ_JACJSG010000013.1"/>
</dbReference>
<accession>A0ABR8D2D5</accession>
<comment type="caution">
    <text evidence="1">The sequence shown here is derived from an EMBL/GenBank/DDBJ whole genome shotgun (WGS) entry which is preliminary data.</text>
</comment>
<dbReference type="GO" id="GO:0008233">
    <property type="term" value="F:peptidase activity"/>
    <property type="evidence" value="ECO:0007669"/>
    <property type="project" value="UniProtKB-KW"/>
</dbReference>
<keyword evidence="1" id="KW-0645">Protease</keyword>
<reference evidence="1 2" key="1">
    <citation type="journal article" date="2020" name="ISME J.">
        <title>Comparative genomics reveals insights into cyanobacterial evolution and habitat adaptation.</title>
        <authorList>
            <person name="Chen M.Y."/>
            <person name="Teng W.K."/>
            <person name="Zhao L."/>
            <person name="Hu C.X."/>
            <person name="Zhou Y.K."/>
            <person name="Han B.P."/>
            <person name="Song L.R."/>
            <person name="Shu W.S."/>
        </authorList>
    </citation>
    <scope>NUCLEOTIDE SEQUENCE [LARGE SCALE GENOMIC DNA]</scope>
    <source>
        <strain evidence="1 2">FACHB-119</strain>
    </source>
</reference>
<organism evidence="1 2">
    <name type="scientific">Anabaena azotica FACHB-119</name>
    <dbReference type="NCBI Taxonomy" id="947527"/>
    <lineage>
        <taxon>Bacteria</taxon>
        <taxon>Bacillati</taxon>
        <taxon>Cyanobacteriota</taxon>
        <taxon>Cyanophyceae</taxon>
        <taxon>Nostocales</taxon>
        <taxon>Nostocaceae</taxon>
        <taxon>Anabaena</taxon>
        <taxon>Anabaena azotica</taxon>
    </lineage>
</organism>
<dbReference type="EMBL" id="JACJSG010000013">
    <property type="protein sequence ID" value="MBD2501285.1"/>
    <property type="molecule type" value="Genomic_DNA"/>
</dbReference>
<proteinExistence type="predicted"/>
<dbReference type="GO" id="GO:0006508">
    <property type="term" value="P:proteolysis"/>
    <property type="evidence" value="ECO:0007669"/>
    <property type="project" value="UniProtKB-KW"/>
</dbReference>
<dbReference type="Proteomes" id="UP000661112">
    <property type="component" value="Unassembled WGS sequence"/>
</dbReference>
<keyword evidence="1" id="KW-0378">Hydrolase</keyword>
<evidence type="ECO:0000313" key="2">
    <source>
        <dbReference type="Proteomes" id="UP000661112"/>
    </source>
</evidence>
<keyword evidence="2" id="KW-1185">Reference proteome</keyword>
<gene>
    <name evidence="1" type="ORF">H6G83_11865</name>
</gene>
<evidence type="ECO:0000313" key="1">
    <source>
        <dbReference type="EMBL" id="MBD2501285.1"/>
    </source>
</evidence>
<protein>
    <submittedName>
        <fullName evidence="1">Aspartyl protease</fullName>
    </submittedName>
</protein>